<evidence type="ECO:0000313" key="1">
    <source>
        <dbReference type="EMBL" id="CDP20937.1"/>
    </source>
</evidence>
<dbReference type="Proteomes" id="UP000295252">
    <property type="component" value="Unassembled WGS sequence"/>
</dbReference>
<reference evidence="2" key="1">
    <citation type="journal article" date="2014" name="Science">
        <title>The coffee genome provides insight into the convergent evolution of caffeine biosynthesis.</title>
        <authorList>
            <person name="Denoeud F."/>
            <person name="Carretero-Paulet L."/>
            <person name="Dereeper A."/>
            <person name="Droc G."/>
            <person name="Guyot R."/>
            <person name="Pietrella M."/>
            <person name="Zheng C."/>
            <person name="Alberti A."/>
            <person name="Anthony F."/>
            <person name="Aprea G."/>
            <person name="Aury J.M."/>
            <person name="Bento P."/>
            <person name="Bernard M."/>
            <person name="Bocs S."/>
            <person name="Campa C."/>
            <person name="Cenci A."/>
            <person name="Combes M.C."/>
            <person name="Crouzillat D."/>
            <person name="Da Silva C."/>
            <person name="Daddiego L."/>
            <person name="De Bellis F."/>
            <person name="Dussert S."/>
            <person name="Garsmeur O."/>
            <person name="Gayraud T."/>
            <person name="Guignon V."/>
            <person name="Jahn K."/>
            <person name="Jamilloux V."/>
            <person name="Joet T."/>
            <person name="Labadie K."/>
            <person name="Lan T."/>
            <person name="Leclercq J."/>
            <person name="Lepelley M."/>
            <person name="Leroy T."/>
            <person name="Li L.T."/>
            <person name="Librado P."/>
            <person name="Lopez L."/>
            <person name="Munoz A."/>
            <person name="Noel B."/>
            <person name="Pallavicini A."/>
            <person name="Perrotta G."/>
            <person name="Poncet V."/>
            <person name="Pot D."/>
            <person name="Priyono X."/>
            <person name="Rigoreau M."/>
            <person name="Rouard M."/>
            <person name="Rozas J."/>
            <person name="Tranchant-Dubreuil C."/>
            <person name="VanBuren R."/>
            <person name="Zhang Q."/>
            <person name="Andrade A.C."/>
            <person name="Argout X."/>
            <person name="Bertrand B."/>
            <person name="de Kochko A."/>
            <person name="Graziosi G."/>
            <person name="Henry R.J."/>
            <person name="Jayarama X."/>
            <person name="Ming R."/>
            <person name="Nagai C."/>
            <person name="Rounsley S."/>
            <person name="Sankoff D."/>
            <person name="Giuliano G."/>
            <person name="Albert V.A."/>
            <person name="Wincker P."/>
            <person name="Lashermes P."/>
        </authorList>
    </citation>
    <scope>NUCLEOTIDE SEQUENCE [LARGE SCALE GENOMIC DNA]</scope>
    <source>
        <strain evidence="2">cv. DH200-94</strain>
    </source>
</reference>
<dbReference type="Gramene" id="CDP20937">
    <property type="protein sequence ID" value="CDP20937"/>
    <property type="gene ID" value="GSCOC_T00011923001"/>
</dbReference>
<gene>
    <name evidence="1" type="ORF">GSCOC_T00011923001</name>
</gene>
<protein>
    <submittedName>
        <fullName evidence="1">DH200=94 genomic scaffold, scaffold_2072</fullName>
    </submittedName>
</protein>
<keyword evidence="2" id="KW-1185">Reference proteome</keyword>
<proteinExistence type="predicted"/>
<name>A0A068VJZ9_COFCA</name>
<evidence type="ECO:0000313" key="2">
    <source>
        <dbReference type="Proteomes" id="UP000295252"/>
    </source>
</evidence>
<organism evidence="1 2">
    <name type="scientific">Coffea canephora</name>
    <name type="common">Robusta coffee</name>
    <dbReference type="NCBI Taxonomy" id="49390"/>
    <lineage>
        <taxon>Eukaryota</taxon>
        <taxon>Viridiplantae</taxon>
        <taxon>Streptophyta</taxon>
        <taxon>Embryophyta</taxon>
        <taxon>Tracheophyta</taxon>
        <taxon>Spermatophyta</taxon>
        <taxon>Magnoliopsida</taxon>
        <taxon>eudicotyledons</taxon>
        <taxon>Gunneridae</taxon>
        <taxon>Pentapetalae</taxon>
        <taxon>asterids</taxon>
        <taxon>lamiids</taxon>
        <taxon>Gentianales</taxon>
        <taxon>Rubiaceae</taxon>
        <taxon>Ixoroideae</taxon>
        <taxon>Gardenieae complex</taxon>
        <taxon>Bertiereae - Coffeeae clade</taxon>
        <taxon>Coffeeae</taxon>
        <taxon>Coffea</taxon>
    </lineage>
</organism>
<dbReference type="AlphaFoldDB" id="A0A068VJZ9"/>
<accession>A0A068VJZ9</accession>
<dbReference type="EMBL" id="HG741156">
    <property type="protein sequence ID" value="CDP20937.1"/>
    <property type="molecule type" value="Genomic_DNA"/>
</dbReference>
<dbReference type="InParanoid" id="A0A068VJZ9"/>
<sequence>MIQIGCLQLSQVGNEPKNEGLLSATSSSHSKLLRIVMQKYIRSYPNE</sequence>